<comment type="caution">
    <text evidence="9">The sequence shown here is derived from an EMBL/GenBank/DDBJ whole genome shotgun (WGS) entry which is preliminary data.</text>
</comment>
<comment type="similarity">
    <text evidence="1 6">Belongs to the peptidase M42 family.</text>
</comment>
<feature type="binding site" evidence="8">
    <location>
        <position position="63"/>
    </location>
    <ligand>
        <name>Zn(2+)</name>
        <dbReference type="ChEBI" id="CHEBI:29105"/>
        <label>1</label>
    </ligand>
</feature>
<dbReference type="Gene3D" id="3.40.630.10">
    <property type="entry name" value="Zn peptidases"/>
    <property type="match status" value="1"/>
</dbReference>
<evidence type="ECO:0000256" key="5">
    <source>
        <dbReference type="ARBA" id="ARBA00022801"/>
    </source>
</evidence>
<keyword evidence="3" id="KW-0645">Protease</keyword>
<feature type="binding site" evidence="8">
    <location>
        <position position="224"/>
    </location>
    <ligand>
        <name>Zn(2+)</name>
        <dbReference type="ChEBI" id="CHEBI:29105"/>
        <label>1</label>
    </ligand>
</feature>
<dbReference type="SUPFAM" id="SSF101821">
    <property type="entry name" value="Aminopeptidase/glucanase lid domain"/>
    <property type="match status" value="1"/>
</dbReference>
<dbReference type="GO" id="GO:0006508">
    <property type="term" value="P:proteolysis"/>
    <property type="evidence" value="ECO:0007669"/>
    <property type="project" value="UniProtKB-KW"/>
</dbReference>
<sequence length="344" mass="37190">MIDLLKQLCRQNGVSGDEDAVRDFLREQAGPYADSIRTDALGNLIVFKKGLRSDGPKLLLAAHMDEVGLIVTRITDEGFCKFDFVGGVDRRVAIGKPVVLGPEKVPGVIGLKAIHLVSREEGKKVPKTDSMYLDIGAADKDEALALVRPGTYGAFLGEPEELGEGMLKAKAIDDRVGCAVMLSLLREELPMDVTFAFTAQEEVGTRGAFAAAFSVKPDIALVLETTTAADLPGVDDHRKVCAPGKGPVISYMDGATIYDRGLFRTLTRLAEGHSIPWQTKEYIAGGNDARTIQRSRAGVRVAAMSAAVRYLHAPASVANVEDMENMLRLTRLFLEEMARDGAEE</sequence>
<dbReference type="GO" id="GO:0004177">
    <property type="term" value="F:aminopeptidase activity"/>
    <property type="evidence" value="ECO:0007669"/>
    <property type="project" value="UniProtKB-UniRule"/>
</dbReference>
<dbReference type="PANTHER" id="PTHR32481:SF0">
    <property type="entry name" value="AMINOPEPTIDASE YPDE-RELATED"/>
    <property type="match status" value="1"/>
</dbReference>
<proteinExistence type="inferred from homology"/>
<keyword evidence="2" id="KW-0031">Aminopeptidase</keyword>
<keyword evidence="5" id="KW-0378">Hydrolase</keyword>
<organism evidence="9 10">
    <name type="scientific">Flintibacter faecis</name>
    <dbReference type="NCBI Taxonomy" id="2763047"/>
    <lineage>
        <taxon>Bacteria</taxon>
        <taxon>Bacillati</taxon>
        <taxon>Bacillota</taxon>
        <taxon>Clostridia</taxon>
        <taxon>Eubacteriales</taxon>
        <taxon>Flintibacter</taxon>
    </lineage>
</organism>
<evidence type="ECO:0000256" key="2">
    <source>
        <dbReference type="ARBA" id="ARBA00022438"/>
    </source>
</evidence>
<keyword evidence="10" id="KW-1185">Reference proteome</keyword>
<evidence type="ECO:0000313" key="9">
    <source>
        <dbReference type="EMBL" id="MBC5717229.1"/>
    </source>
</evidence>
<feature type="binding site" evidence="8">
    <location>
        <position position="173"/>
    </location>
    <ligand>
        <name>Zn(2+)</name>
        <dbReference type="ChEBI" id="CHEBI:29105"/>
        <label>2</label>
    </ligand>
</feature>
<evidence type="ECO:0000256" key="7">
    <source>
        <dbReference type="PIRSR" id="PIRSR001123-1"/>
    </source>
</evidence>
<keyword evidence="4 8" id="KW-0479">Metal-binding</keyword>
<feature type="binding site" evidence="8">
    <location>
        <position position="312"/>
    </location>
    <ligand>
        <name>Zn(2+)</name>
        <dbReference type="ChEBI" id="CHEBI:29105"/>
        <label>2</label>
    </ligand>
</feature>
<dbReference type="InterPro" id="IPR051464">
    <property type="entry name" value="Peptidase_M42_aminopept"/>
</dbReference>
<reference evidence="9" key="1">
    <citation type="submission" date="2020-08" db="EMBL/GenBank/DDBJ databases">
        <title>Genome public.</title>
        <authorList>
            <person name="Liu C."/>
            <person name="Sun Q."/>
        </authorList>
    </citation>
    <scope>NUCLEOTIDE SEQUENCE</scope>
    <source>
        <strain evidence="9">BX5</strain>
    </source>
</reference>
<evidence type="ECO:0000256" key="3">
    <source>
        <dbReference type="ARBA" id="ARBA00022670"/>
    </source>
</evidence>
<protein>
    <submittedName>
        <fullName evidence="9">M42 family metallopeptidase</fullName>
    </submittedName>
</protein>
<dbReference type="GO" id="GO:0046872">
    <property type="term" value="F:metal ion binding"/>
    <property type="evidence" value="ECO:0007669"/>
    <property type="project" value="UniProtKB-UniRule"/>
</dbReference>
<dbReference type="CDD" id="cd05656">
    <property type="entry name" value="M42_Frv"/>
    <property type="match status" value="1"/>
</dbReference>
<feature type="binding site" evidence="8">
    <location>
        <position position="202"/>
    </location>
    <ligand>
        <name>Zn(2+)</name>
        <dbReference type="ChEBI" id="CHEBI:29105"/>
        <label>2</label>
    </ligand>
</feature>
<evidence type="ECO:0000256" key="1">
    <source>
        <dbReference type="ARBA" id="ARBA00006272"/>
    </source>
</evidence>
<dbReference type="PANTHER" id="PTHR32481">
    <property type="entry name" value="AMINOPEPTIDASE"/>
    <property type="match status" value="1"/>
</dbReference>
<dbReference type="AlphaFoldDB" id="A0A8J6IW73"/>
<dbReference type="Gene3D" id="2.40.30.40">
    <property type="entry name" value="Peptidase M42, domain 2"/>
    <property type="match status" value="1"/>
</dbReference>
<feature type="active site" description="Proton acceptor" evidence="7">
    <location>
        <position position="201"/>
    </location>
</feature>
<dbReference type="SUPFAM" id="SSF53187">
    <property type="entry name" value="Zn-dependent exopeptidases"/>
    <property type="match status" value="1"/>
</dbReference>
<name>A0A8J6IW73_9FIRM</name>
<dbReference type="PIRSF" id="PIRSF001123">
    <property type="entry name" value="PepA_GA"/>
    <property type="match status" value="1"/>
</dbReference>
<dbReference type="Pfam" id="PF05343">
    <property type="entry name" value="Peptidase_M42"/>
    <property type="match status" value="1"/>
</dbReference>
<evidence type="ECO:0000256" key="8">
    <source>
        <dbReference type="PIRSR" id="PIRSR001123-2"/>
    </source>
</evidence>
<dbReference type="EMBL" id="JACOPN010000004">
    <property type="protein sequence ID" value="MBC5717229.1"/>
    <property type="molecule type" value="Genomic_DNA"/>
</dbReference>
<dbReference type="InterPro" id="IPR023367">
    <property type="entry name" value="Peptidase_M42_dom2"/>
</dbReference>
<evidence type="ECO:0000256" key="4">
    <source>
        <dbReference type="ARBA" id="ARBA00022723"/>
    </source>
</evidence>
<evidence type="ECO:0000256" key="6">
    <source>
        <dbReference type="PIRNR" id="PIRNR001123"/>
    </source>
</evidence>
<dbReference type="Proteomes" id="UP000602260">
    <property type="component" value="Unassembled WGS sequence"/>
</dbReference>
<evidence type="ECO:0000313" key="10">
    <source>
        <dbReference type="Proteomes" id="UP000602260"/>
    </source>
</evidence>
<feature type="binding site" evidence="8">
    <location>
        <position position="173"/>
    </location>
    <ligand>
        <name>Zn(2+)</name>
        <dbReference type="ChEBI" id="CHEBI:29105"/>
        <label>1</label>
    </ligand>
</feature>
<dbReference type="RefSeq" id="WP_186878510.1">
    <property type="nucleotide sequence ID" value="NZ_JACOPN010000004.1"/>
</dbReference>
<accession>A0A8J6IW73</accession>
<comment type="cofactor">
    <cofactor evidence="8">
        <name>a divalent metal cation</name>
        <dbReference type="ChEBI" id="CHEBI:60240"/>
    </cofactor>
    <text evidence="8">Binds 2 divalent metal cations per subunit.</text>
</comment>
<gene>
    <name evidence="9" type="ORF">H8S55_07840</name>
</gene>
<dbReference type="InterPro" id="IPR008007">
    <property type="entry name" value="Peptidase_M42"/>
</dbReference>